<gene>
    <name evidence="1" type="ORF">PCOR1329_LOCUS9850</name>
</gene>
<sequence>MAELFSAALDNDILKEFQHQGDHDNLNSWIAAVGNLDGQRVDSLQALTETCERYKARAVEIGLSNGRRAFASWVSRIWKQSPGLALRHVKPTTQPRPEHFDQQGKTYAMPHVVMDKRANYWEGEWAASGVNPERILEGLNYVEARAREEDAEPIELEALGIVLARQSPRKSRGADNPGPIE</sequence>
<comment type="caution">
    <text evidence="1">The sequence shown here is derived from an EMBL/GenBank/DDBJ whole genome shotgun (WGS) entry which is preliminary data.</text>
</comment>
<name>A0ABN9Q905_9DINO</name>
<organism evidence="1 2">
    <name type="scientific">Prorocentrum cordatum</name>
    <dbReference type="NCBI Taxonomy" id="2364126"/>
    <lineage>
        <taxon>Eukaryota</taxon>
        <taxon>Sar</taxon>
        <taxon>Alveolata</taxon>
        <taxon>Dinophyceae</taxon>
        <taxon>Prorocentrales</taxon>
        <taxon>Prorocentraceae</taxon>
        <taxon>Prorocentrum</taxon>
    </lineage>
</organism>
<evidence type="ECO:0000313" key="2">
    <source>
        <dbReference type="Proteomes" id="UP001189429"/>
    </source>
</evidence>
<dbReference type="Proteomes" id="UP001189429">
    <property type="component" value="Unassembled WGS sequence"/>
</dbReference>
<accession>A0ABN9Q905</accession>
<feature type="non-terminal residue" evidence="1">
    <location>
        <position position="181"/>
    </location>
</feature>
<evidence type="ECO:0000313" key="1">
    <source>
        <dbReference type="EMBL" id="CAK0802296.1"/>
    </source>
</evidence>
<reference evidence="1" key="1">
    <citation type="submission" date="2023-10" db="EMBL/GenBank/DDBJ databases">
        <authorList>
            <person name="Chen Y."/>
            <person name="Shah S."/>
            <person name="Dougan E. K."/>
            <person name="Thang M."/>
            <person name="Chan C."/>
        </authorList>
    </citation>
    <scope>NUCLEOTIDE SEQUENCE [LARGE SCALE GENOMIC DNA]</scope>
</reference>
<keyword evidence="2" id="KW-1185">Reference proteome</keyword>
<proteinExistence type="predicted"/>
<protein>
    <submittedName>
        <fullName evidence="1">Uncharacterized protein</fullName>
    </submittedName>
</protein>
<dbReference type="EMBL" id="CAUYUJ010002770">
    <property type="protein sequence ID" value="CAK0802296.1"/>
    <property type="molecule type" value="Genomic_DNA"/>
</dbReference>